<evidence type="ECO:0000259" key="4">
    <source>
        <dbReference type="PROSITE" id="PS01124"/>
    </source>
</evidence>
<feature type="domain" description="HTH araC/xylS-type" evidence="4">
    <location>
        <begin position="53"/>
        <end position="151"/>
    </location>
</feature>
<dbReference type="InterPro" id="IPR018060">
    <property type="entry name" value="HTH_AraC"/>
</dbReference>
<dbReference type="PANTHER" id="PTHR47893">
    <property type="entry name" value="REGULATORY PROTEIN PCHR"/>
    <property type="match status" value="1"/>
</dbReference>
<gene>
    <name evidence="5" type="ORF">LXM24_14100</name>
</gene>
<dbReference type="RefSeq" id="WP_234613797.1">
    <property type="nucleotide sequence ID" value="NZ_CP098806.1"/>
</dbReference>
<keyword evidence="6" id="KW-1185">Reference proteome</keyword>
<dbReference type="InterPro" id="IPR009057">
    <property type="entry name" value="Homeodomain-like_sf"/>
</dbReference>
<dbReference type="PRINTS" id="PR00032">
    <property type="entry name" value="HTHARAC"/>
</dbReference>
<dbReference type="SMART" id="SM00342">
    <property type="entry name" value="HTH_ARAC"/>
    <property type="match status" value="1"/>
</dbReference>
<dbReference type="PROSITE" id="PS01124">
    <property type="entry name" value="HTH_ARAC_FAMILY_2"/>
    <property type="match status" value="1"/>
</dbReference>
<dbReference type="GO" id="GO:0043565">
    <property type="term" value="F:sequence-specific DNA binding"/>
    <property type="evidence" value="ECO:0007669"/>
    <property type="project" value="InterPro"/>
</dbReference>
<dbReference type="InterPro" id="IPR053142">
    <property type="entry name" value="PchR_regulatory_protein"/>
</dbReference>
<accession>A0A9X1PAX8</accession>
<evidence type="ECO:0000256" key="1">
    <source>
        <dbReference type="ARBA" id="ARBA00023015"/>
    </source>
</evidence>
<dbReference type="InterPro" id="IPR018062">
    <property type="entry name" value="HTH_AraC-typ_CS"/>
</dbReference>
<evidence type="ECO:0000313" key="5">
    <source>
        <dbReference type="EMBL" id="MCF0041230.1"/>
    </source>
</evidence>
<reference evidence="5" key="1">
    <citation type="submission" date="2021-12" db="EMBL/GenBank/DDBJ databases">
        <title>Novel species in genus Dyadobacter.</title>
        <authorList>
            <person name="Ma C."/>
        </authorList>
    </citation>
    <scope>NUCLEOTIDE SEQUENCE</scope>
    <source>
        <strain evidence="5">CY399</strain>
    </source>
</reference>
<sequence>MKVVLKSETFSVEIELPQEMIQAIESLAQQIDQAKLKQHKKTTLRQGDIEKLHEIRILLLANRQIPFSIEELAKIAGINRTKLQAGFKELFGNTVFGYLSDQRLEDARRLILDGGNMSISEVAAIAGYKNPQHFTAAFKRKFGVLPRDVRR</sequence>
<name>A0A9X1PAX8_9BACT</name>
<protein>
    <submittedName>
        <fullName evidence="5">AraC family transcriptional regulator</fullName>
    </submittedName>
</protein>
<keyword evidence="1" id="KW-0805">Transcription regulation</keyword>
<evidence type="ECO:0000313" key="6">
    <source>
        <dbReference type="Proteomes" id="UP001139700"/>
    </source>
</evidence>
<comment type="caution">
    <text evidence="5">The sequence shown here is derived from an EMBL/GenBank/DDBJ whole genome shotgun (WGS) entry which is preliminary data.</text>
</comment>
<dbReference type="InterPro" id="IPR020449">
    <property type="entry name" value="Tscrpt_reg_AraC-type_HTH"/>
</dbReference>
<dbReference type="GO" id="GO:0003700">
    <property type="term" value="F:DNA-binding transcription factor activity"/>
    <property type="evidence" value="ECO:0007669"/>
    <property type="project" value="InterPro"/>
</dbReference>
<keyword evidence="2" id="KW-0238">DNA-binding</keyword>
<proteinExistence type="predicted"/>
<organism evidence="5 6">
    <name type="scientific">Dyadobacter fanqingshengii</name>
    <dbReference type="NCBI Taxonomy" id="2906443"/>
    <lineage>
        <taxon>Bacteria</taxon>
        <taxon>Pseudomonadati</taxon>
        <taxon>Bacteroidota</taxon>
        <taxon>Cytophagia</taxon>
        <taxon>Cytophagales</taxon>
        <taxon>Spirosomataceae</taxon>
        <taxon>Dyadobacter</taxon>
    </lineage>
</organism>
<dbReference type="Pfam" id="PF12833">
    <property type="entry name" value="HTH_18"/>
    <property type="match status" value="1"/>
</dbReference>
<dbReference type="AlphaFoldDB" id="A0A9X1PAX8"/>
<dbReference type="PROSITE" id="PS00041">
    <property type="entry name" value="HTH_ARAC_FAMILY_1"/>
    <property type="match status" value="1"/>
</dbReference>
<dbReference type="Gene3D" id="1.10.10.60">
    <property type="entry name" value="Homeodomain-like"/>
    <property type="match status" value="2"/>
</dbReference>
<dbReference type="SUPFAM" id="SSF46689">
    <property type="entry name" value="Homeodomain-like"/>
    <property type="match status" value="2"/>
</dbReference>
<dbReference type="Proteomes" id="UP001139700">
    <property type="component" value="Unassembled WGS sequence"/>
</dbReference>
<dbReference type="EMBL" id="JAJTTA010000002">
    <property type="protein sequence ID" value="MCF0041230.1"/>
    <property type="molecule type" value="Genomic_DNA"/>
</dbReference>
<evidence type="ECO:0000256" key="2">
    <source>
        <dbReference type="ARBA" id="ARBA00023125"/>
    </source>
</evidence>
<dbReference type="PANTHER" id="PTHR47893:SF1">
    <property type="entry name" value="REGULATORY PROTEIN PCHR"/>
    <property type="match status" value="1"/>
</dbReference>
<evidence type="ECO:0000256" key="3">
    <source>
        <dbReference type="ARBA" id="ARBA00023163"/>
    </source>
</evidence>
<keyword evidence="3" id="KW-0804">Transcription</keyword>